<name>A0A6M4MCZ0_9ALTE</name>
<feature type="transmembrane region" description="Helical" evidence="1">
    <location>
        <begin position="71"/>
        <end position="90"/>
    </location>
</feature>
<evidence type="ECO:0000256" key="1">
    <source>
        <dbReference type="SAM" id="Phobius"/>
    </source>
</evidence>
<evidence type="ECO:0000313" key="3">
    <source>
        <dbReference type="Proteomes" id="UP000219285"/>
    </source>
</evidence>
<feature type="transmembrane region" description="Helical" evidence="1">
    <location>
        <begin position="96"/>
        <end position="116"/>
    </location>
</feature>
<dbReference type="RefSeq" id="WP_075608252.1">
    <property type="nucleotide sequence ID" value="NZ_CP052766.1"/>
</dbReference>
<sequence length="119" mass="12924">MEVRNQKIILLTILIANALGWIPFTLSAAKIFAPIEYVDLVDTCYFLAIIVGLGSIGLGLYSGLKFPAVSGFTILNFIVGYSLVLASSVVLYLSALYFASVISLAIAGFIVIRQYWHST</sequence>
<keyword evidence="3" id="KW-1185">Reference proteome</keyword>
<proteinExistence type="predicted"/>
<organism evidence="2 3">
    <name type="scientific">Alteromonas pelagimontana</name>
    <dbReference type="NCBI Taxonomy" id="1858656"/>
    <lineage>
        <taxon>Bacteria</taxon>
        <taxon>Pseudomonadati</taxon>
        <taxon>Pseudomonadota</taxon>
        <taxon>Gammaproteobacteria</taxon>
        <taxon>Alteromonadales</taxon>
        <taxon>Alteromonadaceae</taxon>
        <taxon>Alteromonas/Salinimonas group</taxon>
        <taxon>Alteromonas</taxon>
    </lineage>
</organism>
<protein>
    <submittedName>
        <fullName evidence="2">Uncharacterized protein</fullName>
    </submittedName>
</protein>
<gene>
    <name evidence="2" type="ORF">CA267_006440</name>
</gene>
<dbReference type="AlphaFoldDB" id="A0A6M4MCZ0"/>
<evidence type="ECO:0000313" key="2">
    <source>
        <dbReference type="EMBL" id="QJR80435.1"/>
    </source>
</evidence>
<dbReference type="KEGG" id="apel:CA267_006440"/>
<feature type="transmembrane region" description="Helical" evidence="1">
    <location>
        <begin position="9"/>
        <end position="33"/>
    </location>
</feature>
<reference evidence="2 3" key="2">
    <citation type="submission" date="2020-04" db="EMBL/GenBank/DDBJ databases">
        <title>Complete genome sequence of Alteromonas pelagimontana 5.12T.</title>
        <authorList>
            <person name="Sinha R.K."/>
            <person name="Krishnan K.P."/>
            <person name="Kurian J.P."/>
        </authorList>
    </citation>
    <scope>NUCLEOTIDE SEQUENCE [LARGE SCALE GENOMIC DNA]</scope>
    <source>
        <strain evidence="2 3">5.12</strain>
    </source>
</reference>
<accession>A0A6M4MCZ0</accession>
<keyword evidence="1" id="KW-0472">Membrane</keyword>
<keyword evidence="1" id="KW-0812">Transmembrane</keyword>
<dbReference type="EMBL" id="CP052766">
    <property type="protein sequence ID" value="QJR80435.1"/>
    <property type="molecule type" value="Genomic_DNA"/>
</dbReference>
<dbReference type="Proteomes" id="UP000219285">
    <property type="component" value="Chromosome"/>
</dbReference>
<reference evidence="3" key="1">
    <citation type="submission" date="2014-12" db="EMBL/GenBank/DDBJ databases">
        <title>Complete genome sequence of a multi-drug resistant Klebsiella pneumoniae.</title>
        <authorList>
            <person name="Hua X."/>
            <person name="Chen Q."/>
            <person name="Li X."/>
            <person name="Feng Y."/>
            <person name="Ruan Z."/>
            <person name="Yu Y."/>
        </authorList>
    </citation>
    <scope>NUCLEOTIDE SEQUENCE [LARGE SCALE GENOMIC DNA]</scope>
    <source>
        <strain evidence="3">5.12</strain>
    </source>
</reference>
<keyword evidence="1" id="KW-1133">Transmembrane helix</keyword>
<feature type="transmembrane region" description="Helical" evidence="1">
    <location>
        <begin position="45"/>
        <end position="64"/>
    </location>
</feature>